<keyword evidence="1" id="KW-0175">Coiled coil</keyword>
<name>A0ABR8CDV6_9CYAN</name>
<evidence type="ECO:0000313" key="3">
    <source>
        <dbReference type="EMBL" id="MBD2318791.1"/>
    </source>
</evidence>
<accession>A0ABR8CDV6</accession>
<feature type="coiled-coil region" evidence="1">
    <location>
        <begin position="216"/>
        <end position="243"/>
    </location>
</feature>
<reference evidence="3 4" key="1">
    <citation type="journal article" date="2020" name="ISME J.">
        <title>Comparative genomics reveals insights into cyanobacterial evolution and habitat adaptation.</title>
        <authorList>
            <person name="Chen M.Y."/>
            <person name="Teng W.K."/>
            <person name="Zhao L."/>
            <person name="Hu C.X."/>
            <person name="Zhou Y.K."/>
            <person name="Han B.P."/>
            <person name="Song L.R."/>
            <person name="Shu W.S."/>
        </authorList>
    </citation>
    <scope>NUCLEOTIDE SEQUENCE [LARGE SCALE GENOMIC DNA]</scope>
    <source>
        <strain evidence="3 4">FACHB-1050</strain>
    </source>
</reference>
<proteinExistence type="predicted"/>
<dbReference type="RefSeq" id="WP_190580107.1">
    <property type="nucleotide sequence ID" value="NZ_CAWPQU010000029.1"/>
</dbReference>
<dbReference type="EMBL" id="JACJQY010000035">
    <property type="protein sequence ID" value="MBD2318791.1"/>
    <property type="molecule type" value="Genomic_DNA"/>
</dbReference>
<evidence type="ECO:0000256" key="2">
    <source>
        <dbReference type="SAM" id="SignalP"/>
    </source>
</evidence>
<feature type="chain" id="PRO_5045441054" evidence="2">
    <location>
        <begin position="29"/>
        <end position="248"/>
    </location>
</feature>
<keyword evidence="4" id="KW-1185">Reference proteome</keyword>
<sequence length="248" mass="28460">MKVFNFKSALAMLTFSAMSLFFQAPTQAQVNKQLLSDVIKSCQRDMSIDYFKRMGILVRKLNTEPSSRTQKVCIQYRYYYGSVIEQFPWLPDSGEIVPGYSASVALSASTYLYNEWGVATEVATEEQILKCVTSKVFNGGNECSWTRFRRYYDYRNSAQPDDFLPLVCPKCVVAHDDASNSELNRGFINWFLSLDKSKRRDVVSLLSSSDILYNLAKKKRMAAESYEDALTKIEQDEKAQRRRNLLGQ</sequence>
<keyword evidence="2" id="KW-0732">Signal</keyword>
<protein>
    <submittedName>
        <fullName evidence="3">Uncharacterized protein</fullName>
    </submittedName>
</protein>
<dbReference type="Proteomes" id="UP000618445">
    <property type="component" value="Unassembled WGS sequence"/>
</dbReference>
<feature type="signal peptide" evidence="2">
    <location>
        <begin position="1"/>
        <end position="28"/>
    </location>
</feature>
<evidence type="ECO:0000313" key="4">
    <source>
        <dbReference type="Proteomes" id="UP000618445"/>
    </source>
</evidence>
<gene>
    <name evidence="3" type="ORF">H6G05_18300</name>
</gene>
<organism evidence="3 4">
    <name type="scientific">Phormidium tenue FACHB-1050</name>
    <dbReference type="NCBI Taxonomy" id="2692857"/>
    <lineage>
        <taxon>Bacteria</taxon>
        <taxon>Bacillati</taxon>
        <taxon>Cyanobacteriota</taxon>
        <taxon>Cyanophyceae</taxon>
        <taxon>Oscillatoriophycideae</taxon>
        <taxon>Oscillatoriales</taxon>
        <taxon>Oscillatoriaceae</taxon>
        <taxon>Phormidium</taxon>
    </lineage>
</organism>
<comment type="caution">
    <text evidence="3">The sequence shown here is derived from an EMBL/GenBank/DDBJ whole genome shotgun (WGS) entry which is preliminary data.</text>
</comment>
<evidence type="ECO:0000256" key="1">
    <source>
        <dbReference type="SAM" id="Coils"/>
    </source>
</evidence>